<dbReference type="EMBL" id="JARK01001449">
    <property type="protein sequence ID" value="EYC00777.1"/>
    <property type="molecule type" value="Genomic_DNA"/>
</dbReference>
<protein>
    <submittedName>
        <fullName evidence="1">Uncharacterized protein</fullName>
    </submittedName>
</protein>
<dbReference type="AlphaFoldDB" id="A0A016TDL2"/>
<evidence type="ECO:0000313" key="1">
    <source>
        <dbReference type="EMBL" id="EYC00777.1"/>
    </source>
</evidence>
<dbReference type="Proteomes" id="UP000024635">
    <property type="component" value="Unassembled WGS sequence"/>
</dbReference>
<organism evidence="1 2">
    <name type="scientific">Ancylostoma ceylanicum</name>
    <dbReference type="NCBI Taxonomy" id="53326"/>
    <lineage>
        <taxon>Eukaryota</taxon>
        <taxon>Metazoa</taxon>
        <taxon>Ecdysozoa</taxon>
        <taxon>Nematoda</taxon>
        <taxon>Chromadorea</taxon>
        <taxon>Rhabditida</taxon>
        <taxon>Rhabditina</taxon>
        <taxon>Rhabditomorpha</taxon>
        <taxon>Strongyloidea</taxon>
        <taxon>Ancylostomatidae</taxon>
        <taxon>Ancylostomatinae</taxon>
        <taxon>Ancylostoma</taxon>
    </lineage>
</organism>
<keyword evidence="2" id="KW-1185">Reference proteome</keyword>
<accession>A0A016TDL2</accession>
<proteinExistence type="predicted"/>
<comment type="caution">
    <text evidence="1">The sequence shown here is derived from an EMBL/GenBank/DDBJ whole genome shotgun (WGS) entry which is preliminary data.</text>
</comment>
<reference evidence="2" key="1">
    <citation type="journal article" date="2015" name="Nat. Genet.">
        <title>The genome and transcriptome of the zoonotic hookworm Ancylostoma ceylanicum identify infection-specific gene families.</title>
        <authorList>
            <person name="Schwarz E.M."/>
            <person name="Hu Y."/>
            <person name="Antoshechkin I."/>
            <person name="Miller M.M."/>
            <person name="Sternberg P.W."/>
            <person name="Aroian R.V."/>
        </authorList>
    </citation>
    <scope>NUCLEOTIDE SEQUENCE</scope>
    <source>
        <strain evidence="2">HY135</strain>
    </source>
</reference>
<evidence type="ECO:0000313" key="2">
    <source>
        <dbReference type="Proteomes" id="UP000024635"/>
    </source>
</evidence>
<gene>
    <name evidence="1" type="primary">Acey_s0113.g400</name>
    <name evidence="1" type="ORF">Y032_0113g400</name>
</gene>
<sequence length="71" mass="8022">MVNRGINTLPWVISIMHKDLLVKVCARAAYLVRTKSGADKSDENKNSDISVICVDAQTIRAPRFVRRQRVP</sequence>
<name>A0A016TDL2_9BILA</name>